<evidence type="ECO:0000256" key="4">
    <source>
        <dbReference type="SAM" id="SignalP"/>
    </source>
</evidence>
<dbReference type="SUPFAM" id="SSF53850">
    <property type="entry name" value="Periplasmic binding protein-like II"/>
    <property type="match status" value="1"/>
</dbReference>
<evidence type="ECO:0000259" key="5">
    <source>
        <dbReference type="Pfam" id="PF00496"/>
    </source>
</evidence>
<dbReference type="InterPro" id="IPR030678">
    <property type="entry name" value="Peptide/Ni-bd"/>
</dbReference>
<keyword evidence="3 4" id="KW-0732">Signal</keyword>
<dbReference type="PANTHER" id="PTHR30290:SF82">
    <property type="entry name" value="ABC-TYPE DIPEPTIDE_OLIGOPEPTIDE TRANSPORT SYSTEM, PERIPLASMIC COMPONENT"/>
    <property type="match status" value="1"/>
</dbReference>
<dbReference type="InterPro" id="IPR023765">
    <property type="entry name" value="SBP_5_CS"/>
</dbReference>
<evidence type="ECO:0000313" key="6">
    <source>
        <dbReference type="EMBL" id="MBE1490498.1"/>
    </source>
</evidence>
<dbReference type="PROSITE" id="PS01040">
    <property type="entry name" value="SBP_BACTERIAL_5"/>
    <property type="match status" value="1"/>
</dbReference>
<dbReference type="CDD" id="cd08509">
    <property type="entry name" value="PBP2_TmCBP_oligosaccharides_like"/>
    <property type="match status" value="1"/>
</dbReference>
<dbReference type="Gene3D" id="3.90.76.10">
    <property type="entry name" value="Dipeptide-binding Protein, Domain 1"/>
    <property type="match status" value="1"/>
</dbReference>
<feature type="signal peptide" evidence="4">
    <location>
        <begin position="1"/>
        <end position="23"/>
    </location>
</feature>
<dbReference type="GO" id="GO:0015833">
    <property type="term" value="P:peptide transport"/>
    <property type="evidence" value="ECO:0007669"/>
    <property type="project" value="TreeGrafter"/>
</dbReference>
<comment type="subcellular location">
    <subcellularLocation>
        <location evidence="1">Cell membrane</location>
        <topology evidence="1">Lipid-anchor</topology>
    </subcellularLocation>
</comment>
<evidence type="ECO:0000256" key="3">
    <source>
        <dbReference type="ARBA" id="ARBA00022729"/>
    </source>
</evidence>
<name>A0A927R279_9ACTN</name>
<dbReference type="GO" id="GO:1904680">
    <property type="term" value="F:peptide transmembrane transporter activity"/>
    <property type="evidence" value="ECO:0007669"/>
    <property type="project" value="TreeGrafter"/>
</dbReference>
<dbReference type="EMBL" id="JADBEB010000001">
    <property type="protein sequence ID" value="MBE1490498.1"/>
    <property type="molecule type" value="Genomic_DNA"/>
</dbReference>
<protein>
    <submittedName>
        <fullName evidence="6">Peptide/nickel transport system substrate-binding protein</fullName>
    </submittedName>
</protein>
<feature type="chain" id="PRO_5037356833" evidence="4">
    <location>
        <begin position="24"/>
        <end position="559"/>
    </location>
</feature>
<dbReference type="InterPro" id="IPR039424">
    <property type="entry name" value="SBP_5"/>
</dbReference>
<dbReference type="GO" id="GO:0042597">
    <property type="term" value="C:periplasmic space"/>
    <property type="evidence" value="ECO:0007669"/>
    <property type="project" value="UniProtKB-ARBA"/>
</dbReference>
<dbReference type="PANTHER" id="PTHR30290">
    <property type="entry name" value="PERIPLASMIC BINDING COMPONENT OF ABC TRANSPORTER"/>
    <property type="match status" value="1"/>
</dbReference>
<dbReference type="RefSeq" id="WP_192769776.1">
    <property type="nucleotide sequence ID" value="NZ_JADBEB010000001.1"/>
</dbReference>
<comment type="caution">
    <text evidence="6">The sequence shown here is derived from an EMBL/GenBank/DDBJ whole genome shotgun (WGS) entry which is preliminary data.</text>
</comment>
<dbReference type="GO" id="GO:0043190">
    <property type="term" value="C:ATP-binding cassette (ABC) transporter complex"/>
    <property type="evidence" value="ECO:0007669"/>
    <property type="project" value="InterPro"/>
</dbReference>
<organism evidence="6 7">
    <name type="scientific">Plantactinospora soyae</name>
    <dbReference type="NCBI Taxonomy" id="1544732"/>
    <lineage>
        <taxon>Bacteria</taxon>
        <taxon>Bacillati</taxon>
        <taxon>Actinomycetota</taxon>
        <taxon>Actinomycetes</taxon>
        <taxon>Micromonosporales</taxon>
        <taxon>Micromonosporaceae</taxon>
        <taxon>Plantactinospora</taxon>
    </lineage>
</organism>
<gene>
    <name evidence="6" type="ORF">H4W31_006136</name>
</gene>
<accession>A0A927R279</accession>
<reference evidence="6" key="1">
    <citation type="submission" date="2020-10" db="EMBL/GenBank/DDBJ databases">
        <title>Sequencing the genomes of 1000 actinobacteria strains.</title>
        <authorList>
            <person name="Klenk H.-P."/>
        </authorList>
    </citation>
    <scope>NUCLEOTIDE SEQUENCE</scope>
    <source>
        <strain evidence="6">DSM 46832</strain>
    </source>
</reference>
<dbReference type="AlphaFoldDB" id="A0A927R279"/>
<dbReference type="Gene3D" id="3.40.190.10">
    <property type="entry name" value="Periplasmic binding protein-like II"/>
    <property type="match status" value="1"/>
</dbReference>
<evidence type="ECO:0000256" key="2">
    <source>
        <dbReference type="ARBA" id="ARBA00005695"/>
    </source>
</evidence>
<evidence type="ECO:0000256" key="1">
    <source>
        <dbReference type="ARBA" id="ARBA00004193"/>
    </source>
</evidence>
<comment type="similarity">
    <text evidence="2">Belongs to the bacterial solute-binding protein 5 family.</text>
</comment>
<dbReference type="PIRSF" id="PIRSF002741">
    <property type="entry name" value="MppA"/>
    <property type="match status" value="1"/>
</dbReference>
<evidence type="ECO:0000313" key="7">
    <source>
        <dbReference type="Proteomes" id="UP000649753"/>
    </source>
</evidence>
<proteinExistence type="inferred from homology"/>
<dbReference type="PROSITE" id="PS51257">
    <property type="entry name" value="PROKAR_LIPOPROTEIN"/>
    <property type="match status" value="1"/>
</dbReference>
<sequence length="559" mass="61264">MRSPLARRLLAALATATLVVGGAAGCGDDGDADGSGTAEGKIINVFSGANAGFVPNFNPFSQNSVAGTHSVLYEALLYFNGARADDVQPQLATGYEFADNGRTLNLTVRDGVKWSDGTPFTAEDVAFTFNLIRDHQKINHNGLPIVEAVAADPTHVSIKFSQGVYTRLNLIAGRIYIVPKHLWSAIADPSAFTNEKPVATGAFTVASFSQQNYVFERNPNYWEAGKPKIKGLRFHQFASADSAIAALGAGQLDWAGSFIADIDKQYVSRDPEHNKYLNESQLYLTNLIPNLDKAPFNSVAVRKAVSLALDRDQIIKLAFSGYGKHASPAQLPRPLWDDYIKPEYKDRKLEFDPARAEQTLQQDGWTKGADGIYAKAGRRLSFTVKVVQGYNDYISALQIMTQALKSVGIEMKTQEVSFTAFSTDQQTGDFDMIITNLYSEGTAYSWYSRGFASKTTAPLGQQAGSNYGRYRNPSVDAALLVMENTPPDQKDALRAELFKIQDVLVEELPYIPIQQSSSLIEYRTENISNFPTEQNHYALTTPYNGPDMGIVAKNLLPAG</sequence>
<dbReference type="Gene3D" id="3.10.105.10">
    <property type="entry name" value="Dipeptide-binding Protein, Domain 3"/>
    <property type="match status" value="1"/>
</dbReference>
<dbReference type="Pfam" id="PF00496">
    <property type="entry name" value="SBP_bac_5"/>
    <property type="match status" value="1"/>
</dbReference>
<dbReference type="Proteomes" id="UP000649753">
    <property type="component" value="Unassembled WGS sequence"/>
</dbReference>
<feature type="domain" description="Solute-binding protein family 5" evidence="5">
    <location>
        <begin position="87"/>
        <end position="454"/>
    </location>
</feature>
<dbReference type="InterPro" id="IPR000914">
    <property type="entry name" value="SBP_5_dom"/>
</dbReference>
<keyword evidence="7" id="KW-1185">Reference proteome</keyword>